<feature type="transmembrane region" description="Helical" evidence="5">
    <location>
        <begin position="218"/>
        <end position="235"/>
    </location>
</feature>
<protein>
    <recommendedName>
        <fullName evidence="8">Cobalt ABC transporter permease</fullName>
    </recommendedName>
</protein>
<name>A0A0K2SGK5_LIMPI</name>
<feature type="transmembrane region" description="Helical" evidence="5">
    <location>
        <begin position="27"/>
        <end position="48"/>
    </location>
</feature>
<dbReference type="InterPro" id="IPR003339">
    <property type="entry name" value="ABC/ECF_trnsptr_transmembrane"/>
</dbReference>
<dbReference type="Pfam" id="PF02361">
    <property type="entry name" value="CbiQ"/>
    <property type="match status" value="1"/>
</dbReference>
<accession>A0A0K2SGK5</accession>
<keyword evidence="7" id="KW-1185">Reference proteome</keyword>
<keyword evidence="3 5" id="KW-1133">Transmembrane helix</keyword>
<dbReference type="EMBL" id="AP014924">
    <property type="protein sequence ID" value="BAS26243.1"/>
    <property type="molecule type" value="Genomic_DNA"/>
</dbReference>
<dbReference type="PATRIC" id="fig|1555112.3.peg.404"/>
<dbReference type="STRING" id="1555112.LIP_0386"/>
<dbReference type="GO" id="GO:0005886">
    <property type="term" value="C:plasma membrane"/>
    <property type="evidence" value="ECO:0007669"/>
    <property type="project" value="UniProtKB-ARBA"/>
</dbReference>
<feature type="transmembrane region" description="Helical" evidence="5">
    <location>
        <begin position="98"/>
        <end position="118"/>
    </location>
</feature>
<reference evidence="7" key="2">
    <citation type="journal article" date="2016" name="Int. J. Syst. Evol. Microbiol.">
        <title>Complete genome sequence and cell structure of Limnochorda pilosa, a Gram-negative spore-former within the phylum Firmicutes.</title>
        <authorList>
            <person name="Watanabe M."/>
            <person name="Kojima H."/>
            <person name="Fukui M."/>
        </authorList>
    </citation>
    <scope>NUCLEOTIDE SEQUENCE [LARGE SCALE GENOMIC DNA]</scope>
    <source>
        <strain evidence="7">HC45</strain>
    </source>
</reference>
<evidence type="ECO:0000256" key="4">
    <source>
        <dbReference type="ARBA" id="ARBA00023136"/>
    </source>
</evidence>
<sequence length="237" mass="25059">MRAPSCLAGAGPLGRLGPLGLLTLSALGARLATVWLLAAATVLWVAWVDPGALRGLRSRWFMAFAIFLVVPLACWGGPRTWAPLPWLALSPSGLKLGLGMLGRSVVLWMSVATVVEGLSLTDWSALLERCGLKGFGFTLGVAFHMLPTVLSSAGDAWHALRMRGGLAAYGWEAPQLLMATVVSGALRHVDDIAAAAQARGYDPEKPRRGTVRVTGTDLGLVAAWAVACVVIRLGLRW</sequence>
<dbReference type="Proteomes" id="UP000065807">
    <property type="component" value="Chromosome"/>
</dbReference>
<evidence type="ECO:0000313" key="6">
    <source>
        <dbReference type="EMBL" id="BAS26243.1"/>
    </source>
</evidence>
<keyword evidence="2 5" id="KW-0812">Transmembrane</keyword>
<proteinExistence type="predicted"/>
<evidence type="ECO:0000313" key="7">
    <source>
        <dbReference type="Proteomes" id="UP000065807"/>
    </source>
</evidence>
<feature type="transmembrane region" description="Helical" evidence="5">
    <location>
        <begin position="130"/>
        <end position="150"/>
    </location>
</feature>
<evidence type="ECO:0000256" key="3">
    <source>
        <dbReference type="ARBA" id="ARBA00022989"/>
    </source>
</evidence>
<reference evidence="7" key="1">
    <citation type="submission" date="2015-07" db="EMBL/GenBank/DDBJ databases">
        <title>Complete genome sequence and phylogenetic analysis of Limnochorda pilosa.</title>
        <authorList>
            <person name="Watanabe M."/>
            <person name="Kojima H."/>
            <person name="Fukui M."/>
        </authorList>
    </citation>
    <scope>NUCLEOTIDE SEQUENCE [LARGE SCALE GENOMIC DNA]</scope>
    <source>
        <strain evidence="7">HC45</strain>
    </source>
</reference>
<keyword evidence="4 5" id="KW-0472">Membrane</keyword>
<evidence type="ECO:0000256" key="1">
    <source>
        <dbReference type="ARBA" id="ARBA00004141"/>
    </source>
</evidence>
<evidence type="ECO:0008006" key="8">
    <source>
        <dbReference type="Google" id="ProtNLM"/>
    </source>
</evidence>
<gene>
    <name evidence="6" type="ORF">LIP_0386</name>
</gene>
<organism evidence="6 7">
    <name type="scientific">Limnochorda pilosa</name>
    <dbReference type="NCBI Taxonomy" id="1555112"/>
    <lineage>
        <taxon>Bacteria</taxon>
        <taxon>Bacillati</taxon>
        <taxon>Bacillota</taxon>
        <taxon>Limnochordia</taxon>
        <taxon>Limnochordales</taxon>
        <taxon>Limnochordaceae</taxon>
        <taxon>Limnochorda</taxon>
    </lineage>
</organism>
<dbReference type="OrthoDB" id="8075495at2"/>
<evidence type="ECO:0000256" key="2">
    <source>
        <dbReference type="ARBA" id="ARBA00022692"/>
    </source>
</evidence>
<evidence type="ECO:0000256" key="5">
    <source>
        <dbReference type="SAM" id="Phobius"/>
    </source>
</evidence>
<dbReference type="RefSeq" id="WP_068133572.1">
    <property type="nucleotide sequence ID" value="NZ_AP014924.1"/>
</dbReference>
<dbReference type="CDD" id="cd16914">
    <property type="entry name" value="EcfT"/>
    <property type="match status" value="1"/>
</dbReference>
<dbReference type="AlphaFoldDB" id="A0A0K2SGK5"/>
<comment type="subcellular location">
    <subcellularLocation>
        <location evidence="1">Membrane</location>
        <topology evidence="1">Multi-pass membrane protein</topology>
    </subcellularLocation>
</comment>
<feature type="transmembrane region" description="Helical" evidence="5">
    <location>
        <begin position="60"/>
        <end position="78"/>
    </location>
</feature>
<dbReference type="KEGG" id="lpil:LIP_0386"/>